<dbReference type="AlphaFoldDB" id="A0AAD9A4D0"/>
<evidence type="ECO:0000313" key="2">
    <source>
        <dbReference type="EMBL" id="KAK1839917.1"/>
    </source>
</evidence>
<feature type="region of interest" description="Disordered" evidence="1">
    <location>
        <begin position="147"/>
        <end position="178"/>
    </location>
</feature>
<keyword evidence="3" id="KW-1185">Reference proteome</keyword>
<accession>A0AAD9A4D0</accession>
<dbReference type="Proteomes" id="UP001243330">
    <property type="component" value="Unassembled WGS sequence"/>
</dbReference>
<proteinExistence type="predicted"/>
<dbReference type="EMBL" id="JAQOWY010000614">
    <property type="protein sequence ID" value="KAK1839917.1"/>
    <property type="molecule type" value="Genomic_DNA"/>
</dbReference>
<reference evidence="2" key="1">
    <citation type="submission" date="2023-01" db="EMBL/GenBank/DDBJ databases">
        <title>Colletotrichum chrysophilum M932 genome sequence.</title>
        <authorList>
            <person name="Baroncelli R."/>
        </authorList>
    </citation>
    <scope>NUCLEOTIDE SEQUENCE</scope>
    <source>
        <strain evidence="2">M932</strain>
    </source>
</reference>
<gene>
    <name evidence="2" type="ORF">CCHR01_17460</name>
</gene>
<organism evidence="2 3">
    <name type="scientific">Colletotrichum chrysophilum</name>
    <dbReference type="NCBI Taxonomy" id="1836956"/>
    <lineage>
        <taxon>Eukaryota</taxon>
        <taxon>Fungi</taxon>
        <taxon>Dikarya</taxon>
        <taxon>Ascomycota</taxon>
        <taxon>Pezizomycotina</taxon>
        <taxon>Sordariomycetes</taxon>
        <taxon>Hypocreomycetidae</taxon>
        <taxon>Glomerellales</taxon>
        <taxon>Glomerellaceae</taxon>
        <taxon>Colletotrichum</taxon>
        <taxon>Colletotrichum gloeosporioides species complex</taxon>
    </lineage>
</organism>
<protein>
    <submittedName>
        <fullName evidence="2">Uncharacterized protein</fullName>
    </submittedName>
</protein>
<comment type="caution">
    <text evidence="2">The sequence shown here is derived from an EMBL/GenBank/DDBJ whole genome shotgun (WGS) entry which is preliminary data.</text>
</comment>
<name>A0AAD9A4D0_9PEZI</name>
<feature type="compositionally biased region" description="Polar residues" evidence="1">
    <location>
        <begin position="168"/>
        <end position="178"/>
    </location>
</feature>
<evidence type="ECO:0000313" key="3">
    <source>
        <dbReference type="Proteomes" id="UP001243330"/>
    </source>
</evidence>
<sequence length="178" mass="19358">MLQQEEETRRRTQGIPLVTYLAATGAVSLRFTHRRCAHAQACCIIVQILVIYDPNGSEAVANKPSSVSESLILTKSSVGMDQLGGRQSAVAFTVSSDYKKPHPYSRRYCGEVLNKGSRKKKSSDASSPAYAAILGCVYSVSESGLLRRRDERSNSEKSQSGREGGAGKNTSRQGGLRW</sequence>
<evidence type="ECO:0000256" key="1">
    <source>
        <dbReference type="SAM" id="MobiDB-lite"/>
    </source>
</evidence>